<evidence type="ECO:0000256" key="3">
    <source>
        <dbReference type="RuleBase" id="RU000552"/>
    </source>
</evidence>
<dbReference type="AlphaFoldDB" id="C7DHZ8"/>
<accession>C7DHZ8</accession>
<comment type="subcellular location">
    <subcellularLocation>
        <location evidence="3">Cytoplasm</location>
    </subcellularLocation>
</comment>
<dbReference type="Pfam" id="PF00227">
    <property type="entry name" value="Proteasome"/>
    <property type="match status" value="1"/>
</dbReference>
<dbReference type="PROSITE" id="PS00388">
    <property type="entry name" value="PROTEASOME_ALPHA_1"/>
    <property type="match status" value="1"/>
</dbReference>
<dbReference type="NCBIfam" id="NF003075">
    <property type="entry name" value="PRK03996.1"/>
    <property type="match status" value="1"/>
</dbReference>
<evidence type="ECO:0000256" key="2">
    <source>
        <dbReference type="PROSITE-ProRule" id="PRU00808"/>
    </source>
</evidence>
<evidence type="ECO:0000313" key="6">
    <source>
        <dbReference type="Proteomes" id="UP000332487"/>
    </source>
</evidence>
<evidence type="ECO:0000259" key="4">
    <source>
        <dbReference type="PROSITE" id="PS00388"/>
    </source>
</evidence>
<dbReference type="SUPFAM" id="SSF56235">
    <property type="entry name" value="N-terminal nucleophile aminohydrolases (Ntn hydrolases)"/>
    <property type="match status" value="1"/>
</dbReference>
<comment type="function">
    <text evidence="3">Component of the proteasome core, a large protease complex with broad specificity involved in protein degradation.</text>
</comment>
<reference evidence="5 6" key="2">
    <citation type="journal article" date="2010" name="Proc. Natl. Acad. Sci. U.S.A.">
        <title>Enigmatic, ultrasmall, uncultivated Archaea.</title>
        <authorList>
            <person name="Baker B.J."/>
            <person name="Comolli L.R."/>
            <person name="Dick G.J."/>
            <person name="Hauser L.J."/>
            <person name="Hyatt D."/>
            <person name="Dill B.D."/>
            <person name="Land M.L."/>
            <person name="Verberkmoes N.C."/>
            <person name="Hettich R.L."/>
            <person name="Banfield J.F."/>
        </authorList>
    </citation>
    <scope>NUCLEOTIDE SEQUENCE [LARGE SCALE GENOMIC DNA]</scope>
    <source>
        <strain evidence="5">ARMAN-2</strain>
    </source>
</reference>
<protein>
    <recommendedName>
        <fullName evidence="3">Proteasome subunit alpha</fullName>
    </recommendedName>
</protein>
<proteinExistence type="inferred from homology"/>
<dbReference type="GO" id="GO:0006511">
    <property type="term" value="P:ubiquitin-dependent protein catabolic process"/>
    <property type="evidence" value="ECO:0007669"/>
    <property type="project" value="InterPro"/>
</dbReference>
<dbReference type="GO" id="GO:0019773">
    <property type="term" value="C:proteasome core complex, alpha-subunit complex"/>
    <property type="evidence" value="ECO:0007669"/>
    <property type="project" value="UniProtKB-UniRule"/>
</dbReference>
<reference evidence="5 6" key="1">
    <citation type="journal article" date="2009" name="Genome Biol.">
        <title>Community-wide analysis of microbial genome sequence signatures.</title>
        <authorList>
            <person name="Dick G.J."/>
            <person name="Andersson A.F."/>
            <person name="Baker B.J."/>
            <person name="Simmons S.L."/>
            <person name="Thomas B.C."/>
            <person name="Yelton A.P."/>
            <person name="Banfield J.F."/>
        </authorList>
    </citation>
    <scope>NUCLEOTIDE SEQUENCE [LARGE SCALE GENOMIC DNA]</scope>
    <source>
        <strain evidence="5">ARMAN-2</strain>
    </source>
</reference>
<comment type="similarity">
    <text evidence="2 3">Belongs to the peptidase T1A family.</text>
</comment>
<comment type="subunit">
    <text evidence="3">The 20S proteasome core is composed of 14 alpha and 14 beta subunits that assemble into four stacked heptameric rings, resulting in a barrel-shaped structure. The two inner rings, each composed of seven catalytic beta subunits, are sandwiched by two outer rings, each composed of seven alpha subunits. The catalytic chamber with the active sites is on the inside of the barrel. Has a gated structure, the ends of the cylinder being occluded by the N-termini of the alpha-subunits. Is capped at one or both ends by the proteasome regulatory ATPase, PAN.</text>
</comment>
<dbReference type="InterPro" id="IPR029055">
    <property type="entry name" value="Ntn_hydrolases_N"/>
</dbReference>
<dbReference type="EMBL" id="GG697241">
    <property type="protein sequence ID" value="EET89572.1"/>
    <property type="molecule type" value="Genomic_DNA"/>
</dbReference>
<evidence type="ECO:0000256" key="1">
    <source>
        <dbReference type="ARBA" id="ARBA00022942"/>
    </source>
</evidence>
<dbReference type="Proteomes" id="UP000332487">
    <property type="component" value="Unassembled WGS sequence"/>
</dbReference>
<keyword evidence="1 2" id="KW-0647">Proteasome</keyword>
<gene>
    <name evidence="5" type="ORF">UNLARM2_0692</name>
</gene>
<dbReference type="Gene3D" id="3.60.20.10">
    <property type="entry name" value="Glutamine Phosphoribosylpyrophosphate, subunit 1, domain 1"/>
    <property type="match status" value="1"/>
</dbReference>
<evidence type="ECO:0000313" key="5">
    <source>
        <dbReference type="EMBL" id="EET89572.1"/>
    </source>
</evidence>
<dbReference type="PROSITE" id="PS51475">
    <property type="entry name" value="PROTEASOME_ALPHA_2"/>
    <property type="match status" value="1"/>
</dbReference>
<dbReference type="GO" id="GO:0005737">
    <property type="term" value="C:cytoplasm"/>
    <property type="evidence" value="ECO:0007669"/>
    <property type="project" value="UniProtKB-SubCell"/>
</dbReference>
<dbReference type="InterPro" id="IPR001353">
    <property type="entry name" value="Proteasome_sua/b"/>
</dbReference>
<dbReference type="InterPro" id="IPR023332">
    <property type="entry name" value="Proteasome_alpha-type"/>
</dbReference>
<dbReference type="SMART" id="SM00948">
    <property type="entry name" value="Proteasome_A_N"/>
    <property type="match status" value="1"/>
</dbReference>
<dbReference type="Pfam" id="PF10584">
    <property type="entry name" value="Proteasome_A_N"/>
    <property type="match status" value="1"/>
</dbReference>
<sequence>MYPNIQAYDRGVMFSPDGRLFQVEYAKEAVRKGATSIGMVAEEGVVLLAHKNISEPLIIPSTVQKIFKVDSFIGATYSGLVSDGLHIVNLMRTKTQTHRMVYDETESVETMAREVSEEMQMATQYGGLRPYAISLILGGIDTEKRLFEVEPGASFSGYKADAIGVGKKIAEEMLVKDYKDSMSVEESIKLGVDILKKVNEKKLAPENVDISTIIEKKGYKPLSVKEIATYL</sequence>
<dbReference type="PANTHER" id="PTHR11599">
    <property type="entry name" value="PROTEASOME SUBUNIT ALPHA/BETA"/>
    <property type="match status" value="1"/>
</dbReference>
<name>C7DHZ8_MICA2</name>
<dbReference type="GO" id="GO:0004175">
    <property type="term" value="F:endopeptidase activity"/>
    <property type="evidence" value="ECO:0007669"/>
    <property type="project" value="UniProtKB-ARBA"/>
</dbReference>
<dbReference type="InterPro" id="IPR050115">
    <property type="entry name" value="Proteasome_alpha"/>
</dbReference>
<dbReference type="CDD" id="cd01911">
    <property type="entry name" value="proteasome_alpha"/>
    <property type="match status" value="1"/>
</dbReference>
<feature type="domain" description="Proteasome alpha-type subunits" evidence="4">
    <location>
        <begin position="7"/>
        <end position="29"/>
    </location>
</feature>
<dbReference type="InterPro" id="IPR000426">
    <property type="entry name" value="Proteasome_asu_N"/>
</dbReference>
<keyword evidence="6" id="KW-1185">Reference proteome</keyword>
<organism evidence="5 6">
    <name type="scientific">Candidatus Micrarchaeum acidiphilum ARMAN-2</name>
    <dbReference type="NCBI Taxonomy" id="425595"/>
    <lineage>
        <taxon>Archaea</taxon>
        <taxon>Candidatus Micrarchaeota</taxon>
        <taxon>Candidatus Micrarchaeia</taxon>
        <taxon>Candidatus Micrarchaeales</taxon>
        <taxon>Candidatus Micrarchaeaceae</taxon>
        <taxon>Candidatus Micrarchaeum</taxon>
    </lineage>
</organism>